<reference evidence="1" key="1">
    <citation type="submission" date="2014-09" db="EMBL/GenBank/DDBJ databases">
        <authorList>
            <person name="Magalhaes I.L.F."/>
            <person name="Oliveira U."/>
            <person name="Santos F.R."/>
            <person name="Vidigal T.H.D.A."/>
            <person name="Brescovit A.D."/>
            <person name="Santos A.J."/>
        </authorList>
    </citation>
    <scope>NUCLEOTIDE SEQUENCE</scope>
    <source>
        <tissue evidence="1">Shoot tissue taken approximately 20 cm above the soil surface</tissue>
    </source>
</reference>
<name>A0A0A9B267_ARUDO</name>
<keyword evidence="1" id="KW-0689">Ribosomal protein</keyword>
<dbReference type="EMBL" id="GBRH01242635">
    <property type="protein sequence ID" value="JAD55260.1"/>
    <property type="molecule type" value="Transcribed_RNA"/>
</dbReference>
<reference evidence="1" key="2">
    <citation type="journal article" date="2015" name="Data Brief">
        <title>Shoot transcriptome of the giant reed, Arundo donax.</title>
        <authorList>
            <person name="Barrero R.A."/>
            <person name="Guerrero F.D."/>
            <person name="Moolhuijzen P."/>
            <person name="Goolsby J.A."/>
            <person name="Tidwell J."/>
            <person name="Bellgard S.E."/>
            <person name="Bellgard M.I."/>
        </authorList>
    </citation>
    <scope>NUCLEOTIDE SEQUENCE</scope>
    <source>
        <tissue evidence="1">Shoot tissue taken approximately 20 cm above the soil surface</tissue>
    </source>
</reference>
<proteinExistence type="predicted"/>
<keyword evidence="1" id="KW-0687">Ribonucleoprotein</keyword>
<evidence type="ECO:0000313" key="1">
    <source>
        <dbReference type="EMBL" id="JAD55260.1"/>
    </source>
</evidence>
<dbReference type="GO" id="GO:0005840">
    <property type="term" value="C:ribosome"/>
    <property type="evidence" value="ECO:0007669"/>
    <property type="project" value="UniProtKB-KW"/>
</dbReference>
<organism evidence="1">
    <name type="scientific">Arundo donax</name>
    <name type="common">Giant reed</name>
    <name type="synonym">Donax arundinaceus</name>
    <dbReference type="NCBI Taxonomy" id="35708"/>
    <lineage>
        <taxon>Eukaryota</taxon>
        <taxon>Viridiplantae</taxon>
        <taxon>Streptophyta</taxon>
        <taxon>Embryophyta</taxon>
        <taxon>Tracheophyta</taxon>
        <taxon>Spermatophyta</taxon>
        <taxon>Magnoliopsida</taxon>
        <taxon>Liliopsida</taxon>
        <taxon>Poales</taxon>
        <taxon>Poaceae</taxon>
        <taxon>PACMAD clade</taxon>
        <taxon>Arundinoideae</taxon>
        <taxon>Arundineae</taxon>
        <taxon>Arundo</taxon>
    </lineage>
</organism>
<accession>A0A0A9B267</accession>
<protein>
    <submittedName>
        <fullName evidence="1">60S ribosomal protein L15</fullName>
    </submittedName>
</protein>
<dbReference type="AlphaFoldDB" id="A0A0A9B267"/>
<sequence length="41" mass="4529">MADAAACGGGGREMECAKKPGVWVGHEVILRRWARRGRRMC</sequence>